<protein>
    <submittedName>
        <fullName evidence="2">Uncharacterized protein</fullName>
    </submittedName>
</protein>
<dbReference type="InterPro" id="IPR036866">
    <property type="entry name" value="RibonucZ/Hydroxyglut_hydro"/>
</dbReference>
<dbReference type="Proteomes" id="UP001633002">
    <property type="component" value="Unassembled WGS sequence"/>
</dbReference>
<feature type="transmembrane region" description="Helical" evidence="1">
    <location>
        <begin position="147"/>
        <end position="167"/>
    </location>
</feature>
<dbReference type="Gene3D" id="3.60.15.10">
    <property type="entry name" value="Ribonuclease Z/Hydroxyacylglutathione hydrolase-like"/>
    <property type="match status" value="1"/>
</dbReference>
<keyword evidence="1" id="KW-1133">Transmembrane helix</keyword>
<keyword evidence="3" id="KW-1185">Reference proteome</keyword>
<evidence type="ECO:0000313" key="3">
    <source>
        <dbReference type="Proteomes" id="UP001633002"/>
    </source>
</evidence>
<name>A0ABD3HXY8_9MARC</name>
<evidence type="ECO:0000256" key="1">
    <source>
        <dbReference type="SAM" id="Phobius"/>
    </source>
</evidence>
<reference evidence="2 3" key="1">
    <citation type="submission" date="2024-09" db="EMBL/GenBank/DDBJ databases">
        <title>Chromosome-scale assembly of Riccia sorocarpa.</title>
        <authorList>
            <person name="Paukszto L."/>
        </authorList>
    </citation>
    <scope>NUCLEOTIDE SEQUENCE [LARGE SCALE GENOMIC DNA]</scope>
    <source>
        <strain evidence="2">LP-2024</strain>
        <tissue evidence="2">Aerial parts of the thallus</tissue>
    </source>
</reference>
<keyword evidence="1" id="KW-0472">Membrane</keyword>
<organism evidence="2 3">
    <name type="scientific">Riccia sorocarpa</name>
    <dbReference type="NCBI Taxonomy" id="122646"/>
    <lineage>
        <taxon>Eukaryota</taxon>
        <taxon>Viridiplantae</taxon>
        <taxon>Streptophyta</taxon>
        <taxon>Embryophyta</taxon>
        <taxon>Marchantiophyta</taxon>
        <taxon>Marchantiopsida</taxon>
        <taxon>Marchantiidae</taxon>
        <taxon>Marchantiales</taxon>
        <taxon>Ricciaceae</taxon>
        <taxon>Riccia</taxon>
    </lineage>
</organism>
<dbReference type="PANTHER" id="PTHR42663:SF6">
    <property type="entry name" value="HYDROLASE C777.06C-RELATED"/>
    <property type="match status" value="1"/>
</dbReference>
<evidence type="ECO:0000313" key="2">
    <source>
        <dbReference type="EMBL" id="KAL3696313.1"/>
    </source>
</evidence>
<accession>A0ABD3HXY8</accession>
<keyword evidence="1" id="KW-0812">Transmembrane</keyword>
<comment type="caution">
    <text evidence="2">The sequence shown here is derived from an EMBL/GenBank/DDBJ whole genome shotgun (WGS) entry which is preliminary data.</text>
</comment>
<proteinExistence type="predicted"/>
<dbReference type="AlphaFoldDB" id="A0ABD3HXY8"/>
<dbReference type="PANTHER" id="PTHR42663">
    <property type="entry name" value="HYDROLASE C777.06C-RELATED-RELATED"/>
    <property type="match status" value="1"/>
</dbReference>
<dbReference type="EMBL" id="JBJQOH010000002">
    <property type="protein sequence ID" value="KAL3696313.1"/>
    <property type="molecule type" value="Genomic_DNA"/>
</dbReference>
<sequence>MAVFVSQQTMDSLLARFPYLVEKTMKAEQEVRRVAQLDWRVIQTSCSTFFEAFGLLIIPLPVMHGEDCLSLGFLFGKNFGSLTFRMFLNSCKHRATDSSGWRVWARGAENVMEVPVVAVICFSGVKFFDFDLFISDDKLIMRCCRRFWVVLLTLSWDFFSIAALRLLGDHSMGAIAALSFPIHFQLELVL</sequence>
<gene>
    <name evidence="2" type="ORF">R1sor_010389</name>
</gene>